<evidence type="ECO:0000256" key="1">
    <source>
        <dbReference type="ARBA" id="ARBA00009410"/>
    </source>
</evidence>
<dbReference type="GO" id="GO:0005886">
    <property type="term" value="C:plasma membrane"/>
    <property type="evidence" value="ECO:0007669"/>
    <property type="project" value="TreeGrafter"/>
</dbReference>
<dbReference type="Proteomes" id="UP000035352">
    <property type="component" value="Chromosome"/>
</dbReference>
<protein>
    <submittedName>
        <fullName evidence="4">D-amino-acid dehydrogenase</fullName>
    </submittedName>
</protein>
<feature type="domain" description="FAD dependent oxidoreductase" evidence="3">
    <location>
        <begin position="2"/>
        <end position="417"/>
    </location>
</feature>
<comment type="similarity">
    <text evidence="1">Belongs to the DadA oxidoreductase family.</text>
</comment>
<name>A0A0G3BLY1_9BURK</name>
<dbReference type="Pfam" id="PF01266">
    <property type="entry name" value="DAO"/>
    <property type="match status" value="1"/>
</dbReference>
<dbReference type="PRINTS" id="PR00419">
    <property type="entry name" value="ADXRDTASE"/>
</dbReference>
<organism evidence="4 5">
    <name type="scientific">Caldimonas brevitalea</name>
    <dbReference type="NCBI Taxonomy" id="413882"/>
    <lineage>
        <taxon>Bacteria</taxon>
        <taxon>Pseudomonadati</taxon>
        <taxon>Pseudomonadota</taxon>
        <taxon>Betaproteobacteria</taxon>
        <taxon>Burkholderiales</taxon>
        <taxon>Sphaerotilaceae</taxon>
        <taxon>Caldimonas</taxon>
    </lineage>
</organism>
<dbReference type="SUPFAM" id="SSF51905">
    <property type="entry name" value="FAD/NAD(P)-binding domain"/>
    <property type="match status" value="1"/>
</dbReference>
<gene>
    <name evidence="4" type="primary">dadA</name>
    <name evidence="4" type="ORF">AAW51_2307</name>
</gene>
<dbReference type="GO" id="GO:0008718">
    <property type="term" value="F:D-amino-acid dehydrogenase activity"/>
    <property type="evidence" value="ECO:0007669"/>
    <property type="project" value="TreeGrafter"/>
</dbReference>
<dbReference type="STRING" id="413882.AAW51_2307"/>
<sequence>MRVAVIGAGIAGVTAAHALASQGHHVTVYERRSSVAAEASFAQLGLVAPSLTGPGPFDGAPPLTERGGRWGLRPEAHLRPGWDTAAWRWLWQARQAVAPSRRAAAHKSLGELARYGQQHLRKVVVGHKLDYERAEGHLVLLSRSSQLSEAQQSLLELKARGIEARVLDPTACRVIEPALPLNANIAGGLYLPNDEVGNCRQFAHLLKEVAERMGVEFRFSTEVIEVMPGERPSLRSITLQSTTAFMSSRHVAAAREAARDAREAYDAVLLCAGVQAAPLLQQLGLRLPLLPVYGYSITASLRDLDRGPRAAVTDAQHGVSIARLGQRVRVAGGIEIGTAAHEHHEARLRPLYQALDRWFPGSAQKNHAQAWKGATPALPDGMPVLGQSDAPGVWLNLGHGTQGWALSCGAARLLADRIAGREPDLPLAAFELRRLR</sequence>
<dbReference type="PANTHER" id="PTHR13847:SF280">
    <property type="entry name" value="D-AMINO ACID DEHYDROGENASE"/>
    <property type="match status" value="1"/>
</dbReference>
<dbReference type="EMBL" id="CP011371">
    <property type="protein sequence ID" value="AKJ28998.1"/>
    <property type="molecule type" value="Genomic_DNA"/>
</dbReference>
<dbReference type="GO" id="GO:0055130">
    <property type="term" value="P:D-alanine catabolic process"/>
    <property type="evidence" value="ECO:0007669"/>
    <property type="project" value="TreeGrafter"/>
</dbReference>
<proteinExistence type="inferred from homology"/>
<evidence type="ECO:0000256" key="2">
    <source>
        <dbReference type="ARBA" id="ARBA00023002"/>
    </source>
</evidence>
<dbReference type="KEGG" id="pbh:AAW51_2307"/>
<dbReference type="SUPFAM" id="SSF54373">
    <property type="entry name" value="FAD-linked reductases, C-terminal domain"/>
    <property type="match status" value="1"/>
</dbReference>
<accession>A0A0G3BLY1</accession>
<dbReference type="AlphaFoldDB" id="A0A0G3BLY1"/>
<evidence type="ECO:0000259" key="3">
    <source>
        <dbReference type="Pfam" id="PF01266"/>
    </source>
</evidence>
<evidence type="ECO:0000313" key="4">
    <source>
        <dbReference type="EMBL" id="AKJ28998.1"/>
    </source>
</evidence>
<dbReference type="Gene3D" id="3.30.9.10">
    <property type="entry name" value="D-Amino Acid Oxidase, subunit A, domain 2"/>
    <property type="match status" value="1"/>
</dbReference>
<dbReference type="Gene3D" id="3.50.50.60">
    <property type="entry name" value="FAD/NAD(P)-binding domain"/>
    <property type="match status" value="2"/>
</dbReference>
<keyword evidence="5" id="KW-1185">Reference proteome</keyword>
<keyword evidence="2" id="KW-0560">Oxidoreductase</keyword>
<dbReference type="GO" id="GO:0005737">
    <property type="term" value="C:cytoplasm"/>
    <property type="evidence" value="ECO:0007669"/>
    <property type="project" value="TreeGrafter"/>
</dbReference>
<dbReference type="PANTHER" id="PTHR13847">
    <property type="entry name" value="SARCOSINE DEHYDROGENASE-RELATED"/>
    <property type="match status" value="1"/>
</dbReference>
<reference evidence="4 5" key="1">
    <citation type="submission" date="2015-05" db="EMBL/GenBank/DDBJ databases">
        <authorList>
            <person name="Tang B."/>
            <person name="Yu Y."/>
        </authorList>
    </citation>
    <scope>NUCLEOTIDE SEQUENCE [LARGE SCALE GENOMIC DNA]</scope>
    <source>
        <strain evidence="4 5">DSM 7029</strain>
    </source>
</reference>
<evidence type="ECO:0000313" key="5">
    <source>
        <dbReference type="Proteomes" id="UP000035352"/>
    </source>
</evidence>
<dbReference type="InterPro" id="IPR036188">
    <property type="entry name" value="FAD/NAD-bd_sf"/>
</dbReference>
<dbReference type="InterPro" id="IPR006076">
    <property type="entry name" value="FAD-dep_OxRdtase"/>
</dbReference>